<dbReference type="PANTHER" id="PTHR46394">
    <property type="entry name" value="ANNEXIN"/>
    <property type="match status" value="1"/>
</dbReference>
<feature type="active site" description="Nucleophile" evidence="2">
    <location>
        <position position="44"/>
    </location>
</feature>
<dbReference type="Gene3D" id="3.40.1090.10">
    <property type="entry name" value="Cytosolic phospholipase A2 catalytic domain"/>
    <property type="match status" value="2"/>
</dbReference>
<dbReference type="EMBL" id="CP063845">
    <property type="protein sequence ID" value="UFP93602.1"/>
    <property type="molecule type" value="Genomic_DNA"/>
</dbReference>
<evidence type="ECO:0000313" key="5">
    <source>
        <dbReference type="Proteomes" id="UP001054846"/>
    </source>
</evidence>
<dbReference type="PROSITE" id="PS51635">
    <property type="entry name" value="PNPLA"/>
    <property type="match status" value="1"/>
</dbReference>
<evidence type="ECO:0000259" key="3">
    <source>
        <dbReference type="PROSITE" id="PS51635"/>
    </source>
</evidence>
<feature type="short sequence motif" description="DGA/G" evidence="2">
    <location>
        <begin position="211"/>
        <end position="213"/>
    </location>
</feature>
<keyword evidence="5" id="KW-1185">Reference proteome</keyword>
<gene>
    <name evidence="4" type="ORF">ISF26_17695</name>
</gene>
<sequence>MSNPKKIKAYAVLDGGGVKGAALAGCLAAAEERGVEFIGFGGTSAGSIVALLACIGYSGSKLKQIMTEEVKFTDFLDDAGKKLNKLKGKIASAETAWQPVSAFFYWQVFNSFKRELGLYNAQKLKEFLLQKIKSQLPALELEADISFYQLNQLKRPLLKIVSSDLRTKGPLVYSGQGGDEQSGSVLDAVRASMSYPFVFKPVQVNDRYLVDGGLSSNLPVFLFEKERRDELIPVFAFDLVAPHSEPGQEYGIKQFGLDMISTALESNDFLMRKVIPKTIYYIPVSIPKDIGTLDFGLSKERRIELYNAGYVATTTFFNSNLPQLDQATTSVEALQALYIPPTIVTPLLMVIARQFQEHTGATNVRANLMLPTDRSTLLVVYQFAMDNDPDSDLELPLGTGSCGRAWQERDIVATDLLAARQDGMSKALQNRVRRDRKAVLSVPIFEWTPTAQPRTELDRIGVLSVDTDASLDATGWVREHKRYVNDTALSWSAILAKLLDKG</sequence>
<keyword evidence="2" id="KW-0378">Hydrolase</keyword>
<dbReference type="PANTHER" id="PTHR46394:SF1">
    <property type="entry name" value="PNPLA DOMAIN-CONTAINING PROTEIN"/>
    <property type="match status" value="1"/>
</dbReference>
<evidence type="ECO:0000256" key="2">
    <source>
        <dbReference type="PROSITE-ProRule" id="PRU01161"/>
    </source>
</evidence>
<evidence type="ECO:0000256" key="1">
    <source>
        <dbReference type="ARBA" id="ARBA00023098"/>
    </source>
</evidence>
<feature type="active site" description="Proton acceptor" evidence="2">
    <location>
        <position position="211"/>
    </location>
</feature>
<dbReference type="SUPFAM" id="SSF52151">
    <property type="entry name" value="FabD/lysophospholipase-like"/>
    <property type="match status" value="1"/>
</dbReference>
<dbReference type="Pfam" id="PF01734">
    <property type="entry name" value="Patatin"/>
    <property type="match status" value="1"/>
</dbReference>
<dbReference type="RefSeq" id="WP_230840654.1">
    <property type="nucleotide sequence ID" value="NZ_CP063845.1"/>
</dbReference>
<name>A0ABY3PIX5_9CYAN</name>
<dbReference type="Gene3D" id="3.30.450.40">
    <property type="match status" value="1"/>
</dbReference>
<accession>A0ABY3PIX5</accession>
<dbReference type="InterPro" id="IPR016035">
    <property type="entry name" value="Acyl_Trfase/lysoPLipase"/>
</dbReference>
<dbReference type="InterPro" id="IPR029016">
    <property type="entry name" value="GAF-like_dom_sf"/>
</dbReference>
<proteinExistence type="predicted"/>
<dbReference type="InterPro" id="IPR002641">
    <property type="entry name" value="PNPLA_dom"/>
</dbReference>
<keyword evidence="1 2" id="KW-0443">Lipid metabolism</keyword>
<feature type="short sequence motif" description="GXSXG" evidence="2">
    <location>
        <begin position="42"/>
        <end position="46"/>
    </location>
</feature>
<feature type="short sequence motif" description="GXGXXG" evidence="2">
    <location>
        <begin position="15"/>
        <end position="20"/>
    </location>
</feature>
<feature type="domain" description="PNPLA" evidence="3">
    <location>
        <begin position="11"/>
        <end position="224"/>
    </location>
</feature>
<dbReference type="InterPro" id="IPR052580">
    <property type="entry name" value="Lipid_Hydrolase"/>
</dbReference>
<organism evidence="4 5">
    <name type="scientific">Gloeobacter morelensis MG652769</name>
    <dbReference type="NCBI Taxonomy" id="2781736"/>
    <lineage>
        <taxon>Bacteria</taxon>
        <taxon>Bacillati</taxon>
        <taxon>Cyanobacteriota</taxon>
        <taxon>Cyanophyceae</taxon>
        <taxon>Gloeobacterales</taxon>
        <taxon>Gloeobacteraceae</taxon>
        <taxon>Gloeobacter</taxon>
        <taxon>Gloeobacter morelensis</taxon>
    </lineage>
</organism>
<dbReference type="Proteomes" id="UP001054846">
    <property type="component" value="Chromosome"/>
</dbReference>
<evidence type="ECO:0000313" key="4">
    <source>
        <dbReference type="EMBL" id="UFP93602.1"/>
    </source>
</evidence>
<keyword evidence="2" id="KW-0442">Lipid degradation</keyword>
<reference evidence="4 5" key="1">
    <citation type="journal article" date="2021" name="Genome Biol. Evol.">
        <title>Complete Genome Sequencing of a Novel Gloeobacter Species from a Waterfall Cave in Mexico.</title>
        <authorList>
            <person name="Saw J.H."/>
            <person name="Cardona T."/>
            <person name="Montejano G."/>
        </authorList>
    </citation>
    <scope>NUCLEOTIDE SEQUENCE [LARGE SCALE GENOMIC DNA]</scope>
    <source>
        <strain evidence="4">MG652769</strain>
    </source>
</reference>
<protein>
    <submittedName>
        <fullName evidence="4">Patatin-like phospholipase family protein</fullName>
    </submittedName>
</protein>